<name>A0A5N5ZZY5_9ACTN</name>
<dbReference type="InterPro" id="IPR050458">
    <property type="entry name" value="LolB"/>
</dbReference>
<keyword evidence="3" id="KW-1185">Reference proteome</keyword>
<reference evidence="2" key="1">
    <citation type="submission" date="2019-10" db="EMBL/GenBank/DDBJ databases">
        <title>Nonomuraea sp. nov., isolated from Phyllanthus amarus.</title>
        <authorList>
            <person name="Klykleung N."/>
            <person name="Tanasupawat S."/>
        </authorList>
    </citation>
    <scope>NUCLEOTIDE SEQUENCE [LARGE SCALE GENOMIC DNA]</scope>
    <source>
        <strain evidence="2">3MP-10</strain>
    </source>
</reference>
<dbReference type="Proteomes" id="UP000314251">
    <property type="component" value="Unassembled WGS sequence"/>
</dbReference>
<protein>
    <submittedName>
        <fullName evidence="2">VWA domain-containing protein</fullName>
    </submittedName>
</protein>
<evidence type="ECO:0000313" key="2">
    <source>
        <dbReference type="EMBL" id="KAB8161216.1"/>
    </source>
</evidence>
<dbReference type="SUPFAM" id="SSF53300">
    <property type="entry name" value="vWA-like"/>
    <property type="match status" value="1"/>
</dbReference>
<feature type="region of interest" description="Disordered" evidence="1">
    <location>
        <begin position="1"/>
        <end position="24"/>
    </location>
</feature>
<proteinExistence type="predicted"/>
<dbReference type="PANTHER" id="PTHR30634:SF16">
    <property type="entry name" value="OUTER-MEMBRANE LIPOPROTEIN LOLB"/>
    <property type="match status" value="1"/>
</dbReference>
<dbReference type="InterPro" id="IPR008912">
    <property type="entry name" value="Uncharacterised_CoxE"/>
</dbReference>
<dbReference type="Gene3D" id="3.40.50.410">
    <property type="entry name" value="von Willebrand factor, type A domain"/>
    <property type="match status" value="1"/>
</dbReference>
<comment type="caution">
    <text evidence="2">The sequence shown here is derived from an EMBL/GenBank/DDBJ whole genome shotgun (WGS) entry which is preliminary data.</text>
</comment>
<dbReference type="PANTHER" id="PTHR30634">
    <property type="entry name" value="OUTER MEMBRANE LOLAB LIPOPROTEIN INSERTION APPARATUS"/>
    <property type="match status" value="1"/>
</dbReference>
<dbReference type="InterPro" id="IPR036465">
    <property type="entry name" value="vWFA_dom_sf"/>
</dbReference>
<sequence length="440" mass="48406">MNETEQVTTTAGPETTDAAPGDRTAENRRQVLYWRLLARLFDGEEQPALESAGVAIAEDVGLPPAVLDPGLSMDNLVQRFPELAEELAGLGGPEGEGDPVRRAALVTKLLLNTFATGTGSVTAGQLSDWQRDADWCRRALAGGQDPGELSGYLTRLEGDLVKRMRLREVLADPARARALTPSMSLIEQLLHDKDNLSGVALASAKGLIRRFVDEVAEVLRTQVEKTSVGSIDRSVPPKRVFRNLDIQRTVWKNLTHYNPEDRRLYVDRLYYRHTARRTTPARLVVVVDQSGSMVDSMVNCTILASIFAGLPKVDVHLVAYDTRALDLTPWVHDPFEVLLRTRLGGGTDGTAAMALARPKIADPDNTVLVWISDFYDNPALMDDFRSVHRSGARLIPVGSVNSSGRGSVNPTFRQRLKEQGTPVISGHIRKLVFELKNFLA</sequence>
<evidence type="ECO:0000256" key="1">
    <source>
        <dbReference type="SAM" id="MobiDB-lite"/>
    </source>
</evidence>
<evidence type="ECO:0000313" key="3">
    <source>
        <dbReference type="Proteomes" id="UP000314251"/>
    </source>
</evidence>
<dbReference type="RefSeq" id="WP_139673800.1">
    <property type="nucleotide sequence ID" value="NZ_VDLY02000021.1"/>
</dbReference>
<dbReference type="EMBL" id="VDLY02000021">
    <property type="protein sequence ID" value="KAB8161216.1"/>
    <property type="molecule type" value="Genomic_DNA"/>
</dbReference>
<accession>A0A5N5ZZY5</accession>
<dbReference type="OrthoDB" id="9789979at2"/>
<gene>
    <name evidence="2" type="ORF">FH607_026650</name>
</gene>
<dbReference type="AlphaFoldDB" id="A0A5N5ZZY5"/>
<organism evidence="2 3">
    <name type="scientific">Streptomyces mimosae</name>
    <dbReference type="NCBI Taxonomy" id="2586635"/>
    <lineage>
        <taxon>Bacteria</taxon>
        <taxon>Bacillati</taxon>
        <taxon>Actinomycetota</taxon>
        <taxon>Actinomycetes</taxon>
        <taxon>Kitasatosporales</taxon>
        <taxon>Streptomycetaceae</taxon>
        <taxon>Streptomyces</taxon>
    </lineage>
</organism>
<feature type="compositionally biased region" description="Polar residues" evidence="1">
    <location>
        <begin position="1"/>
        <end position="13"/>
    </location>
</feature>
<dbReference type="Pfam" id="PF05762">
    <property type="entry name" value="VWA_CoxE"/>
    <property type="match status" value="1"/>
</dbReference>